<evidence type="ECO:0000313" key="2">
    <source>
        <dbReference type="Proteomes" id="UP000593565"/>
    </source>
</evidence>
<evidence type="ECO:0000313" key="1">
    <source>
        <dbReference type="EMBL" id="KAF4093288.1"/>
    </source>
</evidence>
<reference evidence="1 2" key="1">
    <citation type="submission" date="2020-02" db="EMBL/GenBank/DDBJ databases">
        <title>A chromosome-scale genome assembly of the black bullhead catfish (Ameiurus melas).</title>
        <authorList>
            <person name="Wen M."/>
            <person name="Zham M."/>
            <person name="Cabau C."/>
            <person name="Klopp C."/>
            <person name="Donnadieu C."/>
            <person name="Roques C."/>
            <person name="Bouchez O."/>
            <person name="Lampietro C."/>
            <person name="Jouanno E."/>
            <person name="Herpin A."/>
            <person name="Louis A."/>
            <person name="Berthelot C."/>
            <person name="Parey E."/>
            <person name="Roest-Crollius H."/>
            <person name="Braasch I."/>
            <person name="Postlethwait J."/>
            <person name="Robinson-Rechavi M."/>
            <person name="Echchiki A."/>
            <person name="Begum T."/>
            <person name="Montfort J."/>
            <person name="Schartl M."/>
            <person name="Bobe J."/>
            <person name="Guiguen Y."/>
        </authorList>
    </citation>
    <scope>NUCLEOTIDE SEQUENCE [LARGE SCALE GENOMIC DNA]</scope>
    <source>
        <strain evidence="1">M_S1</strain>
        <tissue evidence="1">Blood</tissue>
    </source>
</reference>
<dbReference type="Proteomes" id="UP000593565">
    <property type="component" value="Unassembled WGS sequence"/>
</dbReference>
<sequence>MKYAASGVTVALVLLFIAVFLWIRGRASSFSNSRVEYSKNDSASVYGNFSALTSDPTHTASSEDQDILQLPLNSKDQKEEVEHATVTLVKSRTVR</sequence>
<dbReference type="AlphaFoldDB" id="A0A7J6BHQ0"/>
<comment type="caution">
    <text evidence="1">The sequence shown here is derived from an EMBL/GenBank/DDBJ whole genome shotgun (WGS) entry which is preliminary data.</text>
</comment>
<protein>
    <submittedName>
        <fullName evidence="1">Uncharacterized protein</fullName>
    </submittedName>
</protein>
<gene>
    <name evidence="1" type="ORF">AMELA_G00000530</name>
</gene>
<proteinExistence type="predicted"/>
<dbReference type="EMBL" id="JAAGNN010000001">
    <property type="protein sequence ID" value="KAF4093288.1"/>
    <property type="molecule type" value="Genomic_DNA"/>
</dbReference>
<name>A0A7J6BHQ0_AMEME</name>
<keyword evidence="2" id="KW-1185">Reference proteome</keyword>
<organism evidence="1 2">
    <name type="scientific">Ameiurus melas</name>
    <name type="common">Black bullhead</name>
    <name type="synonym">Silurus melas</name>
    <dbReference type="NCBI Taxonomy" id="219545"/>
    <lineage>
        <taxon>Eukaryota</taxon>
        <taxon>Metazoa</taxon>
        <taxon>Chordata</taxon>
        <taxon>Craniata</taxon>
        <taxon>Vertebrata</taxon>
        <taxon>Euteleostomi</taxon>
        <taxon>Actinopterygii</taxon>
        <taxon>Neopterygii</taxon>
        <taxon>Teleostei</taxon>
        <taxon>Ostariophysi</taxon>
        <taxon>Siluriformes</taxon>
        <taxon>Ictaluridae</taxon>
        <taxon>Ameiurus</taxon>
    </lineage>
</organism>
<accession>A0A7J6BHQ0</accession>